<dbReference type="PANTHER" id="PTHR12592:SF0">
    <property type="entry name" value="ATP-DEPENDENT (S)-NAD(P)H-HYDRATE DEHYDRATASE"/>
    <property type="match status" value="1"/>
</dbReference>
<name>A0ABU3YD48_9SPHN</name>
<comment type="caution">
    <text evidence="9">The sequence shown here is derived from an EMBL/GenBank/DDBJ whole genome shotgun (WGS) entry which is preliminary data.</text>
</comment>
<dbReference type="EC" id="4.2.1.136" evidence="6"/>
<evidence type="ECO:0000256" key="4">
    <source>
        <dbReference type="ARBA" id="ARBA00023027"/>
    </source>
</evidence>
<proteinExistence type="inferred from homology"/>
<comment type="subunit">
    <text evidence="6">Homotetramer.</text>
</comment>
<evidence type="ECO:0000256" key="5">
    <source>
        <dbReference type="ARBA" id="ARBA00023239"/>
    </source>
</evidence>
<feature type="binding site" evidence="6">
    <location>
        <position position="232"/>
    </location>
    <ligand>
        <name>(6S)-NADPHX</name>
        <dbReference type="ChEBI" id="CHEBI:64076"/>
    </ligand>
</feature>
<comment type="catalytic activity">
    <reaction evidence="6">
        <text>(6S)-NADHX + ADP = AMP + phosphate + NADH + H(+)</text>
        <dbReference type="Rhea" id="RHEA:32223"/>
        <dbReference type="ChEBI" id="CHEBI:15378"/>
        <dbReference type="ChEBI" id="CHEBI:43474"/>
        <dbReference type="ChEBI" id="CHEBI:57945"/>
        <dbReference type="ChEBI" id="CHEBI:64074"/>
        <dbReference type="ChEBI" id="CHEBI:456215"/>
        <dbReference type="ChEBI" id="CHEBI:456216"/>
        <dbReference type="EC" id="4.2.1.136"/>
    </reaction>
</comment>
<feature type="binding site" evidence="6">
    <location>
        <begin position="202"/>
        <end position="206"/>
    </location>
    <ligand>
        <name>AMP</name>
        <dbReference type="ChEBI" id="CHEBI:456215"/>
    </ligand>
</feature>
<keyword evidence="3 6" id="KW-0521">NADP</keyword>
<dbReference type="Gene3D" id="3.40.1190.20">
    <property type="match status" value="1"/>
</dbReference>
<feature type="binding site" evidence="6">
    <location>
        <position position="112"/>
    </location>
    <ligand>
        <name>(6S)-NADPHX</name>
        <dbReference type="ChEBI" id="CHEBI:64076"/>
    </ligand>
</feature>
<keyword evidence="2 6" id="KW-0067">ATP-binding</keyword>
<evidence type="ECO:0000256" key="3">
    <source>
        <dbReference type="ARBA" id="ARBA00022857"/>
    </source>
</evidence>
<gene>
    <name evidence="6" type="primary">nnrD</name>
    <name evidence="9" type="ORF">RZN05_20065</name>
</gene>
<accession>A0ABU3YD48</accession>
<dbReference type="PANTHER" id="PTHR12592">
    <property type="entry name" value="ATP-DEPENDENT (S)-NAD(P)H-HYDRATE DEHYDRATASE FAMILY MEMBER"/>
    <property type="match status" value="1"/>
</dbReference>
<comment type="function">
    <text evidence="6">Catalyzes the dehydration of the S-form of NAD(P)HX at the expense of ADP, which is converted to AMP. Together with NAD(P)HX epimerase, which catalyzes the epimerization of the S- and R-forms, the enzyme allows the repair of both epimers of NAD(P)HX, a damaged form of NAD(P)H that is a result of enzymatic or heat-dependent hydration.</text>
</comment>
<evidence type="ECO:0000256" key="6">
    <source>
        <dbReference type="HAMAP-Rule" id="MF_01965"/>
    </source>
</evidence>
<dbReference type="PROSITE" id="PS51383">
    <property type="entry name" value="YJEF_C_3"/>
    <property type="match status" value="1"/>
</dbReference>
<keyword evidence="4 6" id="KW-0520">NAD</keyword>
<comment type="catalytic activity">
    <reaction evidence="6">
        <text>(6S)-NADPHX + ADP = AMP + phosphate + NADPH + H(+)</text>
        <dbReference type="Rhea" id="RHEA:32235"/>
        <dbReference type="ChEBI" id="CHEBI:15378"/>
        <dbReference type="ChEBI" id="CHEBI:43474"/>
        <dbReference type="ChEBI" id="CHEBI:57783"/>
        <dbReference type="ChEBI" id="CHEBI:64076"/>
        <dbReference type="ChEBI" id="CHEBI:456215"/>
        <dbReference type="ChEBI" id="CHEBI:456216"/>
        <dbReference type="EC" id="4.2.1.136"/>
    </reaction>
</comment>
<evidence type="ECO:0000256" key="2">
    <source>
        <dbReference type="ARBA" id="ARBA00022840"/>
    </source>
</evidence>
<evidence type="ECO:0000313" key="10">
    <source>
        <dbReference type="Proteomes" id="UP001273531"/>
    </source>
</evidence>
<dbReference type="SUPFAM" id="SSF53613">
    <property type="entry name" value="Ribokinase-like"/>
    <property type="match status" value="1"/>
</dbReference>
<keyword evidence="1 6" id="KW-0547">Nucleotide-binding</keyword>
<keyword evidence="5 6" id="KW-0456">Lyase</keyword>
<evidence type="ECO:0000313" key="9">
    <source>
        <dbReference type="EMBL" id="MDV3459300.1"/>
    </source>
</evidence>
<dbReference type="NCBIfam" id="TIGR00196">
    <property type="entry name" value="yjeF_cterm"/>
    <property type="match status" value="1"/>
</dbReference>
<dbReference type="Proteomes" id="UP001273531">
    <property type="component" value="Unassembled WGS sequence"/>
</dbReference>
<dbReference type="EMBL" id="JAWJEJ010000002">
    <property type="protein sequence ID" value="MDV3459300.1"/>
    <property type="molecule type" value="Genomic_DNA"/>
</dbReference>
<keyword evidence="10" id="KW-1185">Reference proteome</keyword>
<comment type="cofactor">
    <cofactor evidence="6">
        <name>Mg(2+)</name>
        <dbReference type="ChEBI" id="CHEBI:18420"/>
    </cofactor>
</comment>
<sequence length="292" mass="29988">MTPLDASWLAEHPLPPPGTDLDKNSRGHVVVAGGSEAVPGALRLTGEAALRAGAGKLQFATAERLALPLGMLVPEAAVFALPANPAGELDAAAGDALCGYLMRCDTLVLGPGMGPDAAAEAILEAVLARPRATLSLVLDAAMIGAATDLAAQIHAHEGRIVLTPHPGEMMRLMGCDETRIADDPAGLAQEAARRFNATVLFKGTETWIACPREGLLRYPGGGPGLATSGSGDVLAGVIGGLMARGAVPRLAAAWGVWLHGEAGRRLAERIGPLGFLARELPAEIPRLLATIR</sequence>
<dbReference type="Pfam" id="PF01256">
    <property type="entry name" value="Carb_kinase"/>
    <property type="match status" value="1"/>
</dbReference>
<protein>
    <recommendedName>
        <fullName evidence="6">ADP-dependent (S)-NAD(P)H-hydrate dehydratase</fullName>
        <ecNumber evidence="6">4.2.1.136</ecNumber>
    </recommendedName>
    <alternativeName>
        <fullName evidence="6">ADP-dependent NAD(P)HX dehydratase</fullName>
    </alternativeName>
</protein>
<evidence type="ECO:0000259" key="8">
    <source>
        <dbReference type="PROSITE" id="PS51383"/>
    </source>
</evidence>
<dbReference type="CDD" id="cd01171">
    <property type="entry name" value="YXKO-related"/>
    <property type="match status" value="1"/>
</dbReference>
<feature type="binding site" evidence="6">
    <location>
        <position position="231"/>
    </location>
    <ligand>
        <name>AMP</name>
        <dbReference type="ChEBI" id="CHEBI:456215"/>
    </ligand>
</feature>
<dbReference type="InterPro" id="IPR029056">
    <property type="entry name" value="Ribokinase-like"/>
</dbReference>
<dbReference type="RefSeq" id="WP_317228450.1">
    <property type="nucleotide sequence ID" value="NZ_JAWJEJ010000002.1"/>
</dbReference>
<feature type="region of interest" description="Disordered" evidence="7">
    <location>
        <begin position="1"/>
        <end position="25"/>
    </location>
</feature>
<feature type="binding site" evidence="6">
    <location>
        <position position="41"/>
    </location>
    <ligand>
        <name>(6S)-NADPHX</name>
        <dbReference type="ChEBI" id="CHEBI:64076"/>
    </ligand>
</feature>
<feature type="domain" description="YjeF C-terminal" evidence="8">
    <location>
        <begin position="6"/>
        <end position="291"/>
    </location>
</feature>
<organism evidence="9 10">
    <name type="scientific">Sphingomonas agrestis</name>
    <dbReference type="NCBI Taxonomy" id="3080540"/>
    <lineage>
        <taxon>Bacteria</taxon>
        <taxon>Pseudomonadati</taxon>
        <taxon>Pseudomonadota</taxon>
        <taxon>Alphaproteobacteria</taxon>
        <taxon>Sphingomonadales</taxon>
        <taxon>Sphingomonadaceae</taxon>
        <taxon>Sphingomonas</taxon>
    </lineage>
</organism>
<evidence type="ECO:0000256" key="7">
    <source>
        <dbReference type="SAM" id="MobiDB-lite"/>
    </source>
</evidence>
<dbReference type="InterPro" id="IPR000631">
    <property type="entry name" value="CARKD"/>
</dbReference>
<evidence type="ECO:0000256" key="1">
    <source>
        <dbReference type="ARBA" id="ARBA00022741"/>
    </source>
</evidence>
<comment type="similarity">
    <text evidence="6">Belongs to the NnrD/CARKD family.</text>
</comment>
<dbReference type="HAMAP" id="MF_01965">
    <property type="entry name" value="NADHX_dehydratase"/>
    <property type="match status" value="1"/>
</dbReference>
<feature type="binding site" evidence="6">
    <location>
        <position position="165"/>
    </location>
    <ligand>
        <name>(6S)-NADPHX</name>
        <dbReference type="ChEBI" id="CHEBI:64076"/>
    </ligand>
</feature>
<reference evidence="9 10" key="1">
    <citation type="submission" date="2023-10" db="EMBL/GenBank/DDBJ databases">
        <title>Sphingomonas sp. HF-S4 16S ribosomal RNA gene Genome sequencing and assembly.</title>
        <authorList>
            <person name="Lee H."/>
        </authorList>
    </citation>
    <scope>NUCLEOTIDE SEQUENCE [LARGE SCALE GENOMIC DNA]</scope>
    <source>
        <strain evidence="9 10">HF-S4</strain>
    </source>
</reference>